<proteinExistence type="predicted"/>
<dbReference type="GO" id="GO:0050290">
    <property type="term" value="F:sphingomyelin phosphodiesterase D activity"/>
    <property type="evidence" value="ECO:0007669"/>
    <property type="project" value="UniProtKB-EC"/>
</dbReference>
<evidence type="ECO:0000256" key="1">
    <source>
        <dbReference type="ARBA" id="ARBA00000110"/>
    </source>
</evidence>
<gene>
    <name evidence="6" type="ORF">IscW_ISCW007048</name>
</gene>
<dbReference type="GO" id="GO:0006629">
    <property type="term" value="P:lipid metabolic process"/>
    <property type="evidence" value="ECO:0007669"/>
    <property type="project" value="InterPro"/>
</dbReference>
<dbReference type="Gene3D" id="3.20.20.190">
    <property type="entry name" value="Phosphatidylinositol (PI) phosphodiesterase"/>
    <property type="match status" value="1"/>
</dbReference>
<dbReference type="EMBL" id="ABJB010068229">
    <property type="status" value="NOT_ANNOTATED_CDS"/>
    <property type="molecule type" value="Genomic_DNA"/>
</dbReference>
<dbReference type="VEuPathDB" id="VectorBase:ISCW007048"/>
<dbReference type="GO" id="GO:0016829">
    <property type="term" value="F:lyase activity"/>
    <property type="evidence" value="ECO:0007669"/>
    <property type="project" value="UniProtKB-KW"/>
</dbReference>
<name>B7PW58_IXOSC</name>
<dbReference type="CDD" id="cd08576">
    <property type="entry name" value="GDPD_like_SMaseD_PLD"/>
    <property type="match status" value="1"/>
</dbReference>
<evidence type="ECO:0000313" key="7">
    <source>
        <dbReference type="EnsemblMetazoa" id="ISCW007048-PA"/>
    </source>
</evidence>
<keyword evidence="8" id="KW-1185">Reference proteome</keyword>
<evidence type="ECO:0000313" key="8">
    <source>
        <dbReference type="Proteomes" id="UP000001555"/>
    </source>
</evidence>
<evidence type="ECO:0000256" key="2">
    <source>
        <dbReference type="ARBA" id="ARBA00022723"/>
    </source>
</evidence>
<dbReference type="GO" id="GO:0046872">
    <property type="term" value="F:metal ion binding"/>
    <property type="evidence" value="ECO:0007669"/>
    <property type="project" value="UniProtKB-KW"/>
</dbReference>
<evidence type="ECO:0000256" key="3">
    <source>
        <dbReference type="ARBA" id="ARBA00022842"/>
    </source>
</evidence>
<comment type="catalytic activity">
    <reaction evidence="1">
        <text>an N-(acyl)-sphingosylphosphoethanolamine = an N-(acyl)-sphingosyl-1,3-cyclic phosphate + ethanolamine</text>
        <dbReference type="Rhea" id="RHEA:60648"/>
        <dbReference type="ChEBI" id="CHEBI:57603"/>
        <dbReference type="ChEBI" id="CHEBI:143891"/>
        <dbReference type="ChEBI" id="CHEBI:143892"/>
    </reaction>
</comment>
<keyword evidence="5" id="KW-0456">Lyase</keyword>
<accession>B7PW58</accession>
<evidence type="ECO:0000256" key="5">
    <source>
        <dbReference type="ARBA" id="ARBA00023239"/>
    </source>
</evidence>
<dbReference type="Pfam" id="PF13653">
    <property type="entry name" value="GDPD_2"/>
    <property type="match status" value="1"/>
</dbReference>
<reference evidence="6 8" key="1">
    <citation type="submission" date="2008-03" db="EMBL/GenBank/DDBJ databases">
        <title>Annotation of Ixodes scapularis.</title>
        <authorList>
            <consortium name="Ixodes scapularis Genome Project Consortium"/>
            <person name="Caler E."/>
            <person name="Hannick L.I."/>
            <person name="Bidwell S."/>
            <person name="Joardar V."/>
            <person name="Thiagarajan M."/>
            <person name="Amedeo P."/>
            <person name="Galinsky K.J."/>
            <person name="Schobel S."/>
            <person name="Inman J."/>
            <person name="Hostetler J."/>
            <person name="Miller J."/>
            <person name="Hammond M."/>
            <person name="Megy K."/>
            <person name="Lawson D."/>
            <person name="Kodira C."/>
            <person name="Sutton G."/>
            <person name="Meyer J."/>
            <person name="Hill C.A."/>
            <person name="Birren B."/>
            <person name="Nene V."/>
            <person name="Collins F."/>
            <person name="Alarcon-Chaidez F."/>
            <person name="Wikel S."/>
            <person name="Strausberg R."/>
        </authorList>
    </citation>
    <scope>NUCLEOTIDE SEQUENCE [LARGE SCALE GENOMIC DNA]</scope>
    <source>
        <strain evidence="8">Wikel</strain>
        <strain evidence="6">Wikel colony</strain>
    </source>
</reference>
<dbReference type="InParanoid" id="B7PW58"/>
<keyword evidence="3" id="KW-0460">Magnesium</keyword>
<dbReference type="PROSITE" id="PS50007">
    <property type="entry name" value="PIPLC_X_DOMAIN"/>
    <property type="match status" value="1"/>
</dbReference>
<dbReference type="EnsemblMetazoa" id="ISCW007048-RA">
    <property type="protein sequence ID" value="ISCW007048-PA"/>
    <property type="gene ID" value="ISCW007048"/>
</dbReference>
<dbReference type="EMBL" id="DS805652">
    <property type="protein sequence ID" value="EEC10830.1"/>
    <property type="molecule type" value="Genomic_DNA"/>
</dbReference>
<dbReference type="EMBL" id="ABJB010447140">
    <property type="status" value="NOT_ANNOTATED_CDS"/>
    <property type="molecule type" value="Genomic_DNA"/>
</dbReference>
<sequence length="285" mass="32646">MCQELRPIFNFAHMVNSIEEVSQFLDEGANAIEFDVNFHDNGTVDDIHHGFPCDCFRNCFKRADIDEFLDYIRCITNSGENYMVLLAFQEARMNCRLCLEHQTKSNVHENGTIDILWTPISFAVPSNQAMNVILSIESADEKEILRSAITAIRNHDSTLLNRLGFDVGQSSSMEDIGDMYAELNITGHRWYDQGITNCLNFLFDTNQLEAPIANRETDGATSFVDKAYFWTTDLKSTMREVLRLGVDGILTNKPEFVIEVLNEEEFKESVRLANAEDNPWMRFLL</sequence>
<dbReference type="VEuPathDB" id="VectorBase:ISCI007048"/>
<protein>
    <submittedName>
        <fullName evidence="6 7">Sphingomyelin phosphodiesterase, putative</fullName>
        <ecNumber evidence="6">3.1.4.41</ecNumber>
    </submittedName>
</protein>
<dbReference type="EMBL" id="ABJB010404037">
    <property type="status" value="NOT_ANNOTATED_CDS"/>
    <property type="molecule type" value="Genomic_DNA"/>
</dbReference>
<dbReference type="PaxDb" id="6945-B7PW58"/>
<dbReference type="AlphaFoldDB" id="B7PW58"/>
<keyword evidence="2" id="KW-0479">Metal-binding</keyword>
<reference evidence="7" key="2">
    <citation type="submission" date="2020-05" db="UniProtKB">
        <authorList>
            <consortium name="EnsemblMetazoa"/>
        </authorList>
    </citation>
    <scope>IDENTIFICATION</scope>
    <source>
        <strain evidence="7">wikel</strain>
    </source>
</reference>
<evidence type="ECO:0000313" key="6">
    <source>
        <dbReference type="EMBL" id="EEC10830.1"/>
    </source>
</evidence>
<keyword evidence="6" id="KW-0378">Hydrolase</keyword>
<organism>
    <name type="scientific">Ixodes scapularis</name>
    <name type="common">Black-legged tick</name>
    <name type="synonym">Deer tick</name>
    <dbReference type="NCBI Taxonomy" id="6945"/>
    <lineage>
        <taxon>Eukaryota</taxon>
        <taxon>Metazoa</taxon>
        <taxon>Ecdysozoa</taxon>
        <taxon>Arthropoda</taxon>
        <taxon>Chelicerata</taxon>
        <taxon>Arachnida</taxon>
        <taxon>Acari</taxon>
        <taxon>Parasitiformes</taxon>
        <taxon>Ixodida</taxon>
        <taxon>Ixodoidea</taxon>
        <taxon>Ixodidae</taxon>
        <taxon>Ixodinae</taxon>
        <taxon>Ixodes</taxon>
    </lineage>
</organism>
<dbReference type="VEuPathDB" id="VectorBase:ISCP_021420"/>
<dbReference type="Proteomes" id="UP000001555">
    <property type="component" value="Unassembled WGS sequence"/>
</dbReference>
<keyword evidence="4" id="KW-1015">Disulfide bond</keyword>
<dbReference type="HOGENOM" id="CLU_063965_0_0_1"/>
<dbReference type="SUPFAM" id="SSF51695">
    <property type="entry name" value="PLC-like phosphodiesterases"/>
    <property type="match status" value="1"/>
</dbReference>
<evidence type="ECO:0000256" key="4">
    <source>
        <dbReference type="ARBA" id="ARBA00023157"/>
    </source>
</evidence>
<dbReference type="OrthoDB" id="1058301at2759"/>
<dbReference type="EC" id="3.1.4.41" evidence="6"/>
<dbReference type="InterPro" id="IPR017946">
    <property type="entry name" value="PLC-like_Pdiesterase_TIM-brl"/>
</dbReference>